<dbReference type="Proteomes" id="UP000692954">
    <property type="component" value="Unassembled WGS sequence"/>
</dbReference>
<evidence type="ECO:0000313" key="3">
    <source>
        <dbReference type="Proteomes" id="UP000692954"/>
    </source>
</evidence>
<feature type="compositionally biased region" description="Low complexity" evidence="1">
    <location>
        <begin position="188"/>
        <end position="213"/>
    </location>
</feature>
<name>A0A8S1NV02_9CILI</name>
<feature type="compositionally biased region" description="Basic residues" evidence="1">
    <location>
        <begin position="1085"/>
        <end position="1104"/>
    </location>
</feature>
<evidence type="ECO:0000256" key="1">
    <source>
        <dbReference type="SAM" id="MobiDB-lite"/>
    </source>
</evidence>
<comment type="caution">
    <text evidence="2">The sequence shown here is derived from an EMBL/GenBank/DDBJ whole genome shotgun (WGS) entry which is preliminary data.</text>
</comment>
<feature type="region of interest" description="Disordered" evidence="1">
    <location>
        <begin position="1076"/>
        <end position="1110"/>
    </location>
</feature>
<protein>
    <submittedName>
        <fullName evidence="2">Uncharacterized protein</fullName>
    </submittedName>
</protein>
<feature type="compositionally biased region" description="Acidic residues" evidence="1">
    <location>
        <begin position="118"/>
        <end position="137"/>
    </location>
</feature>
<evidence type="ECO:0000313" key="2">
    <source>
        <dbReference type="EMBL" id="CAD8096488.1"/>
    </source>
</evidence>
<dbReference type="PANTHER" id="PTHR23246:SF21">
    <property type="entry name" value="ACTIN-BINDING PROTEIN F"/>
    <property type="match status" value="1"/>
</dbReference>
<feature type="region of interest" description="Disordered" evidence="1">
    <location>
        <begin position="1376"/>
        <end position="1400"/>
    </location>
</feature>
<feature type="region of interest" description="Disordered" evidence="1">
    <location>
        <begin position="116"/>
        <end position="169"/>
    </location>
</feature>
<reference evidence="2" key="1">
    <citation type="submission" date="2021-01" db="EMBL/GenBank/DDBJ databases">
        <authorList>
            <consortium name="Genoscope - CEA"/>
            <person name="William W."/>
        </authorList>
    </citation>
    <scope>NUCLEOTIDE SEQUENCE</scope>
</reference>
<organism evidence="2 3">
    <name type="scientific">Paramecium sonneborni</name>
    <dbReference type="NCBI Taxonomy" id="65129"/>
    <lineage>
        <taxon>Eukaryota</taxon>
        <taxon>Sar</taxon>
        <taxon>Alveolata</taxon>
        <taxon>Ciliophora</taxon>
        <taxon>Intramacronucleata</taxon>
        <taxon>Oligohymenophorea</taxon>
        <taxon>Peniculida</taxon>
        <taxon>Parameciidae</taxon>
        <taxon>Paramecium</taxon>
    </lineage>
</organism>
<accession>A0A8S1NV02</accession>
<feature type="region of interest" description="Disordered" evidence="1">
    <location>
        <begin position="1948"/>
        <end position="1967"/>
    </location>
</feature>
<dbReference type="InterPro" id="IPR053095">
    <property type="entry name" value="Actin-binding/GATA_Znf"/>
</dbReference>
<dbReference type="EMBL" id="CAJJDN010000066">
    <property type="protein sequence ID" value="CAD8096488.1"/>
    <property type="molecule type" value="Genomic_DNA"/>
</dbReference>
<dbReference type="PANTHER" id="PTHR23246">
    <property type="entry name" value="NEW-GLUE PROTEIN"/>
    <property type="match status" value="1"/>
</dbReference>
<dbReference type="OrthoDB" id="17798at2759"/>
<proteinExistence type="predicted"/>
<gene>
    <name evidence="2" type="ORF">PSON_ATCC_30995.1.T0660188</name>
</gene>
<keyword evidence="3" id="KW-1185">Reference proteome</keyword>
<feature type="compositionally biased region" description="Basic and acidic residues" evidence="1">
    <location>
        <begin position="214"/>
        <end position="229"/>
    </location>
</feature>
<feature type="region of interest" description="Disordered" evidence="1">
    <location>
        <begin position="185"/>
        <end position="229"/>
    </location>
</feature>
<sequence length="2197" mass="259739">MQDISALENLLLKPQEEAFKYLVKGSDEYYYFFFLKLFHQKGANLSIDEKEQLKEFISRDTELAENIKKRKLFTQLDKYQNDNYRRNKLLGLFREYVFKIEYNDDVEPQQYYFSDVSREEEEVEPELEENQDIENQNEENIKIKKSNSQVSEDQEQQSSKDKKSQDLEQEIDQQEQVIDYQEQEIDQQEQGIDQQEQVIDQQESEIQQENQQINEDKENLQDNNDDNDKCSNEIIEVQEEEMEYEKYYPSQLDQASISLTTFLNKALQYPSVYLSYLQSQYYYLIDLDHLLQSKDVSSIETYLDRASNLDQNQEVIKLFQFLLNQKKQSNKLYNFLPKLSETQLDQLLQIYPKLLDDKDFVTIYYQIKFERKITQFKEDKQELYKLKETTTEFFFKLSSKFQDLKIQHLNSLIEYGTQNNIQIKQELIIEWLKYHQSIFNSLNDDQQANEDQRIVYLVGNNYEFKIFKSYLQTYLKNNENLSFLSQYVQNKILDQLEAELKLYQGKQIEHISKILPQYKLERMNNEKILEILDTNKKYFKHGEQVSLQCKLKNIQKLSIKIFQINCENYCLLNERNANIDISLDGIIPNEEIEFTYEQAPIEIFFKEYSFDTITNTKFGAYVIEFIGSGLYAKAFVVKGRLILENTITSAGHSLKIFDEKQELCKGEGTGVWIESKFYQIDERNEIMIPFSVNRKNINCIIVHENYAEVQVITLEIEKYELNCLFFIDQEQIISETDCSITIYPELTVANKSIDIGLLKNTKIKVQSKSQSNVISYDQTEEAQFQNRQPYSFQMRNLSNLNQTKIIVFGQIKSMTENKLIDLQFEFNINYYYESMLCKQYIKYTEQNGYELAVIGRNGETYENLLFEITFLSIYTTQSIVVKLKTDGQGKILLGQLDGIISLSSSCLSSNSQLTPPQLKYTFLKTDQQKNSIQIEKQEIYEKDLLKCVQFKIEQTEEKYLVLVIASQFLHPQNLYIQYAQYLQNKYFIKNENQLDRDLIENEFQSNQNVQFEIAYVQNRRTKPAYIGNTLEKPNLILNRQFVQETTNAEDEFLQDNQDEDSEEQCPYESCEGEECGQMESEAPRRFRQKDKKKLDSKKKSKAKGKNNTNNKLNLKKEIDVSNHMNFLKRSAQVLTIQQEKSNQYQLTFPDYIQQLQIVVINEKNVQNKIIGFKTMDPYKKDITHKSKLEIGKYYSTYRESIILKKGEEILLPDCANTQFKLINSYEEACQIMKNISQNIDATQLDLYSNWNNKHLDEKFKLYNNYQSDEFNVFLYFKDPAFFEIYIQDYIRNKIEKSFMDHFLLKNNQYLQQQVSSGKFAQLNALEQTFLFIFFNEISQNNRLSNRIRNCLFEKFKNYEVNLAERKQKFDTIIGGEGEEKGLESENENDERDGCGGGGGDANYGGDDFQPNYDDCEQNYCEEIKCRAMKSFKKRAYKVYEDECEIEYDQYGGYRDMSIQPFKNVKQTSEFCELHYIDNIELQNPDLTTYNDFYHDLVEHSINYGVIENPFVSTKFIYNNLAQKHDLLITAALIGLPYANQVSVEQIYNERDLRIKPQTPCILLMKELKEIPKQINKQILVIQKFYDQNNRYIKKDGDNIELQPQEYEIKKVYQCEIVITNCSSKKLNVFLLQEIPNGSLPMDTNNYSSINTVSLQPYQSRTYHYSFYFPNIGCFSVYPAVVSTEKAVIAVAEEQKFVVVTTSQILNKENLMDIIQKGSKDDILEYLRNNSGVDLSQIKKYFKDRNFYLKCCDILREKLELKEEILQYCFIHNDLEGLKDYLALSNIENLLKGEFVYLKNSFIEINSIRFYEYYPLITKRVHTLARTDQGILNVQLKQKYQEFLNYLVIKQDLTTADKIIFSYYLLLQSRINDAIQIYQSINTQFKEDDPILQYDYLSAYLDLYIGYPNFDRARSICEKYLSYPVIEWRNLFYDLMNLLAEFDGDEDRSIQKKEDDSHQKNQDQANKEEQLQFVVENEQIKITYANLNKISIEHYLIDLEVIFSKNPFLSDQNYNNYTYIKPIYQSKRELQSTSTQQTMILEFPDHLKHKNQIIQIKGDTKIVSHHYIETKLQINITENSGQLRISNEDGKYLEKIYIKTFVKKNDGQNIFYKDGYTDLRGRFDYATLDSQSLEEVSKFAVLIVSNDLGSMIKEINPPSQVGTYGKEVKLQSKLWTGKAQKEQEKQEVIYKQKILSKK</sequence>